<evidence type="ECO:0000256" key="10">
    <source>
        <dbReference type="PIRSR" id="PIRSR641708-2"/>
    </source>
</evidence>
<dbReference type="GO" id="GO:1990481">
    <property type="term" value="P:mRNA pseudouridine synthesis"/>
    <property type="evidence" value="ECO:0007669"/>
    <property type="project" value="TreeGrafter"/>
</dbReference>
<dbReference type="Gene3D" id="3.30.70.660">
    <property type="entry name" value="Pseudouridine synthase I, catalytic domain, C-terminal subdomain"/>
    <property type="match status" value="1"/>
</dbReference>
<dbReference type="InterPro" id="IPR020095">
    <property type="entry name" value="PsdUridine_synth_TruA_C"/>
</dbReference>
<feature type="compositionally biased region" description="Basic and acidic residues" evidence="11">
    <location>
        <begin position="490"/>
        <end position="510"/>
    </location>
</feature>
<dbReference type="OrthoDB" id="10256309at2759"/>
<dbReference type="Pfam" id="PF01416">
    <property type="entry name" value="PseudoU_synth_1"/>
    <property type="match status" value="1"/>
</dbReference>
<dbReference type="SUPFAM" id="SSF55120">
    <property type="entry name" value="Pseudouridine synthase"/>
    <property type="match status" value="1"/>
</dbReference>
<evidence type="ECO:0000313" key="14">
    <source>
        <dbReference type="Proteomes" id="UP000695562"/>
    </source>
</evidence>
<dbReference type="InterPro" id="IPR041708">
    <property type="entry name" value="PUS1/PUS2-like"/>
</dbReference>
<dbReference type="InterPro" id="IPR020094">
    <property type="entry name" value="TruA/RsuA/RluB/E/F_N"/>
</dbReference>
<sequence length="547" mass="62384">MDSSKDVSLDTTTDTITKEEQDTTCVKRSIDQVEADDTSNKKQKVDEETTTTTTEPELTLDEEYDDEEDNDNEDDDQDDDEEDTGGDDEATAVKSGKKENQEGTNGETKPKRPPKLNKEQLIALQNKTKITNEQSRKKKVVILLGYSGTKYKGMQKNPGLRTIEDALEKALFKAGGISPDNMYFQQKVDWVRCARTDKGVSAVRNVVSLKMEMGPPTFDEMKDALNTHLPKDIKVFAVKRVNNSFHAKNAVDARSYIYITPTSLFEPVFSEKRKQDPAAEPWKFTALTLERLNKMLSFFLGNHRYHNYTSRKDSNDVSVFRNIFSFSSSEPFVLEGVEMVALNVVGASFMLHQIRKMVGSIMSMMRKGIFEDSESDTVAYDNIKVYIEATFLHCHLNLPMAPGAGLLLDRCIFDRWEIKNSQAHGDLKFTDKFDEIEQFKNQVIFKEIASFEAQKKEFTRWVVKNLDPFPLPYETLKQLHDNPPPPPPKRQKDFNNPKNMCRKDRRDFKISQRRFNAPSTKGAQDNNNNNETTPTTTTTTTTAESTN</sequence>
<organism evidence="13 14">
    <name type="scientific">Polysphondylium violaceum</name>
    <dbReference type="NCBI Taxonomy" id="133409"/>
    <lineage>
        <taxon>Eukaryota</taxon>
        <taxon>Amoebozoa</taxon>
        <taxon>Evosea</taxon>
        <taxon>Eumycetozoa</taxon>
        <taxon>Dictyostelia</taxon>
        <taxon>Dictyosteliales</taxon>
        <taxon>Dictyosteliaceae</taxon>
        <taxon>Polysphondylium</taxon>
    </lineage>
</organism>
<dbReference type="FunFam" id="3.30.70.580:FF:000002">
    <property type="entry name" value="tRNA pseudouridine synthase"/>
    <property type="match status" value="1"/>
</dbReference>
<protein>
    <recommendedName>
        <fullName evidence="12">Pseudouridine synthase I TruA alpha/beta domain-containing protein</fullName>
    </recommendedName>
</protein>
<feature type="compositionally biased region" description="Basic and acidic residues" evidence="11">
    <location>
        <begin position="38"/>
        <end position="47"/>
    </location>
</feature>
<feature type="compositionally biased region" description="Low complexity" evidence="11">
    <location>
        <begin position="526"/>
        <end position="547"/>
    </location>
</feature>
<keyword evidence="7" id="KW-0539">Nucleus</keyword>
<dbReference type="PANTHER" id="PTHR11142:SF4">
    <property type="entry name" value="PSEUDOURIDYLATE SYNTHASE 1 HOMOLOG"/>
    <property type="match status" value="1"/>
</dbReference>
<dbReference type="AlphaFoldDB" id="A0A8J4PY32"/>
<dbReference type="CDD" id="cd02568">
    <property type="entry name" value="PseudoU_synth_PUS1_PUS2"/>
    <property type="match status" value="1"/>
</dbReference>
<keyword evidence="5" id="KW-0819">tRNA processing</keyword>
<dbReference type="FunFam" id="3.30.70.660:FF:000002">
    <property type="entry name" value="tRNA pseudouridine synthase"/>
    <property type="match status" value="1"/>
</dbReference>
<keyword evidence="4" id="KW-0507">mRNA processing</keyword>
<dbReference type="GO" id="GO:0005634">
    <property type="term" value="C:nucleus"/>
    <property type="evidence" value="ECO:0007669"/>
    <property type="project" value="UniProtKB-SubCell"/>
</dbReference>
<evidence type="ECO:0000256" key="11">
    <source>
        <dbReference type="SAM" id="MobiDB-lite"/>
    </source>
</evidence>
<keyword evidence="6" id="KW-0413">Isomerase</keyword>
<dbReference type="GO" id="GO:0003723">
    <property type="term" value="F:RNA binding"/>
    <property type="evidence" value="ECO:0007669"/>
    <property type="project" value="InterPro"/>
</dbReference>
<comment type="catalytic activity">
    <reaction evidence="8">
        <text>a uridine in tRNA = a pseudouridine in tRNA</text>
        <dbReference type="Rhea" id="RHEA:54572"/>
        <dbReference type="Rhea" id="RHEA-COMP:13339"/>
        <dbReference type="Rhea" id="RHEA-COMP:13934"/>
        <dbReference type="ChEBI" id="CHEBI:65314"/>
        <dbReference type="ChEBI" id="CHEBI:65315"/>
    </reaction>
</comment>
<evidence type="ECO:0000313" key="13">
    <source>
        <dbReference type="EMBL" id="KAF2075790.1"/>
    </source>
</evidence>
<dbReference type="PANTHER" id="PTHR11142">
    <property type="entry name" value="PSEUDOURIDYLATE SYNTHASE"/>
    <property type="match status" value="1"/>
</dbReference>
<dbReference type="InterPro" id="IPR020103">
    <property type="entry name" value="PsdUridine_synth_cat_dom_sf"/>
</dbReference>
<feature type="active site" description="Nucleophile" evidence="9">
    <location>
        <position position="197"/>
    </location>
</feature>
<evidence type="ECO:0000256" key="5">
    <source>
        <dbReference type="ARBA" id="ARBA00022694"/>
    </source>
</evidence>
<accession>A0A8J4PY32</accession>
<feature type="compositionally biased region" description="Polar residues" evidence="11">
    <location>
        <begin position="513"/>
        <end position="525"/>
    </location>
</feature>
<dbReference type="GO" id="GO:0009982">
    <property type="term" value="F:pseudouridine synthase activity"/>
    <property type="evidence" value="ECO:0007669"/>
    <property type="project" value="InterPro"/>
</dbReference>
<dbReference type="GO" id="GO:0031119">
    <property type="term" value="P:tRNA pseudouridine synthesis"/>
    <property type="evidence" value="ECO:0007669"/>
    <property type="project" value="InterPro"/>
</dbReference>
<feature type="compositionally biased region" description="Acidic residues" evidence="11">
    <location>
        <begin position="58"/>
        <end position="90"/>
    </location>
</feature>
<dbReference type="EMBL" id="AJWJ01000086">
    <property type="protein sequence ID" value="KAF2075790.1"/>
    <property type="molecule type" value="Genomic_DNA"/>
</dbReference>
<dbReference type="InterPro" id="IPR020097">
    <property type="entry name" value="PsdUridine_synth_TruA_a/b_dom"/>
</dbReference>
<evidence type="ECO:0000256" key="8">
    <source>
        <dbReference type="ARBA" id="ARBA00036943"/>
    </source>
</evidence>
<dbReference type="GO" id="GO:0006397">
    <property type="term" value="P:mRNA processing"/>
    <property type="evidence" value="ECO:0007669"/>
    <property type="project" value="UniProtKB-KW"/>
</dbReference>
<keyword evidence="14" id="KW-1185">Reference proteome</keyword>
<comment type="subcellular location">
    <subcellularLocation>
        <location evidence="2">Nucleus</location>
    </subcellularLocation>
</comment>
<name>A0A8J4PY32_9MYCE</name>
<comment type="similarity">
    <text evidence="3">Belongs to the tRNA pseudouridine synthase TruA family.</text>
</comment>
<evidence type="ECO:0000256" key="9">
    <source>
        <dbReference type="PIRSR" id="PIRSR641708-1"/>
    </source>
</evidence>
<dbReference type="Proteomes" id="UP000695562">
    <property type="component" value="Unassembled WGS sequence"/>
</dbReference>
<feature type="region of interest" description="Disordered" evidence="11">
    <location>
        <begin position="474"/>
        <end position="547"/>
    </location>
</feature>
<feature type="region of interest" description="Disordered" evidence="11">
    <location>
        <begin position="1"/>
        <end position="118"/>
    </location>
</feature>
<feature type="binding site" evidence="10">
    <location>
        <position position="256"/>
    </location>
    <ligand>
        <name>substrate</name>
    </ligand>
</feature>
<dbReference type="HAMAP" id="MF_00171">
    <property type="entry name" value="TruA"/>
    <property type="match status" value="1"/>
</dbReference>
<proteinExistence type="inferred from homology"/>
<evidence type="ECO:0000256" key="3">
    <source>
        <dbReference type="ARBA" id="ARBA00009375"/>
    </source>
</evidence>
<dbReference type="NCBIfam" id="TIGR00071">
    <property type="entry name" value="hisT_truA"/>
    <property type="match status" value="1"/>
</dbReference>
<dbReference type="Gene3D" id="3.30.70.580">
    <property type="entry name" value="Pseudouridine synthase I, catalytic domain, N-terminal subdomain"/>
    <property type="match status" value="1"/>
</dbReference>
<feature type="domain" description="Pseudouridine synthase I TruA alpha/beta" evidence="12">
    <location>
        <begin position="299"/>
        <end position="414"/>
    </location>
</feature>
<evidence type="ECO:0000259" key="12">
    <source>
        <dbReference type="Pfam" id="PF01416"/>
    </source>
</evidence>
<evidence type="ECO:0000256" key="6">
    <source>
        <dbReference type="ARBA" id="ARBA00023235"/>
    </source>
</evidence>
<evidence type="ECO:0000256" key="4">
    <source>
        <dbReference type="ARBA" id="ARBA00022664"/>
    </source>
</evidence>
<comment type="catalytic activity">
    <reaction evidence="1">
        <text>a uridine in mRNA = a pseudouridine in mRNA</text>
        <dbReference type="Rhea" id="RHEA:56644"/>
        <dbReference type="Rhea" id="RHEA-COMP:14658"/>
        <dbReference type="Rhea" id="RHEA-COMP:14659"/>
        <dbReference type="ChEBI" id="CHEBI:65314"/>
        <dbReference type="ChEBI" id="CHEBI:65315"/>
    </reaction>
</comment>
<evidence type="ECO:0000256" key="7">
    <source>
        <dbReference type="ARBA" id="ARBA00023242"/>
    </source>
</evidence>
<evidence type="ECO:0000256" key="2">
    <source>
        <dbReference type="ARBA" id="ARBA00004123"/>
    </source>
</evidence>
<reference evidence="13" key="1">
    <citation type="submission" date="2020-01" db="EMBL/GenBank/DDBJ databases">
        <title>Development of genomics and gene disruption for Polysphondylium violaceum indicates a role for the polyketide synthase stlB in stalk morphogenesis.</title>
        <authorList>
            <person name="Narita B."/>
            <person name="Kawabe Y."/>
            <person name="Kin K."/>
            <person name="Saito T."/>
            <person name="Gibbs R."/>
            <person name="Kuspa A."/>
            <person name="Muzny D."/>
            <person name="Queller D."/>
            <person name="Richards S."/>
            <person name="Strassman J."/>
            <person name="Sucgang R."/>
            <person name="Worley K."/>
            <person name="Schaap P."/>
        </authorList>
    </citation>
    <scope>NUCLEOTIDE SEQUENCE</scope>
    <source>
        <strain evidence="13">QSvi11</strain>
    </source>
</reference>
<dbReference type="InterPro" id="IPR001406">
    <property type="entry name" value="PsdUridine_synth_TruA"/>
</dbReference>
<comment type="caution">
    <text evidence="13">The sequence shown here is derived from an EMBL/GenBank/DDBJ whole genome shotgun (WGS) entry which is preliminary data.</text>
</comment>
<evidence type="ECO:0000256" key="1">
    <source>
        <dbReference type="ARBA" id="ARBA00001166"/>
    </source>
</evidence>
<gene>
    <name evidence="13" type="ORF">CYY_002923</name>
</gene>